<protein>
    <recommendedName>
        <fullName evidence="2">Flavin reductase like domain-containing protein</fullName>
    </recommendedName>
</protein>
<dbReference type="GO" id="GO:0006208">
    <property type="term" value="P:pyrimidine nucleobase catabolic process"/>
    <property type="evidence" value="ECO:0007669"/>
    <property type="project" value="TreeGrafter"/>
</dbReference>
<dbReference type="Gene3D" id="2.30.110.10">
    <property type="entry name" value="Electron Transport, Fmn-binding Protein, Chain A"/>
    <property type="match status" value="1"/>
</dbReference>
<dbReference type="InterPro" id="IPR012349">
    <property type="entry name" value="Split_barrel_FMN-bd"/>
</dbReference>
<evidence type="ECO:0000256" key="1">
    <source>
        <dbReference type="ARBA" id="ARBA00023002"/>
    </source>
</evidence>
<dbReference type="InterPro" id="IPR002563">
    <property type="entry name" value="Flavin_Rdtase-like_dom"/>
</dbReference>
<dbReference type="PANTHER" id="PTHR30466">
    <property type="entry name" value="FLAVIN REDUCTASE"/>
    <property type="match status" value="1"/>
</dbReference>
<dbReference type="GO" id="GO:0010181">
    <property type="term" value="F:FMN binding"/>
    <property type="evidence" value="ECO:0007669"/>
    <property type="project" value="InterPro"/>
</dbReference>
<dbReference type="EMBL" id="CP013200">
    <property type="protein sequence ID" value="ALO68410.1"/>
    <property type="molecule type" value="Genomic_DNA"/>
</dbReference>
<dbReference type="SUPFAM" id="SSF50475">
    <property type="entry name" value="FMN-binding split barrel"/>
    <property type="match status" value="1"/>
</dbReference>
<feature type="domain" description="Flavin reductase like" evidence="2">
    <location>
        <begin position="12"/>
        <end position="167"/>
    </location>
</feature>
<reference evidence="4" key="1">
    <citation type="submission" date="2015-11" db="EMBL/GenBank/DDBJ databases">
        <authorList>
            <person name="Kumar R."/>
            <person name="Singh D."/>
            <person name="Swarnkar M.K."/>
            <person name="Singh A.K."/>
            <person name="Kumar S."/>
        </authorList>
    </citation>
    <scope>NUCLEOTIDE SEQUENCE [LARGE SCALE GENOMIC DNA]</scope>
    <source>
        <strain evidence="4">ERGS4:06</strain>
    </source>
</reference>
<dbReference type="PANTHER" id="PTHR30466:SF1">
    <property type="entry name" value="FMN REDUCTASE (NADH) RUTF"/>
    <property type="match status" value="1"/>
</dbReference>
<sequence length="176" mass="17964">MPALTESFKAAFGGHPAGVAIITADSVTGPVGITASSVASVSAEPPLLAFSLAASSGSAAAIAVADSVVVHLLTTDDLELAKIFANSTSERFTSAMPWTRLETGEPLLVHGGYALRCKVLSRTPAGGSLLLAAQVLQIMTQEQAGTEPTGTASAGAPMVYHNRKFHALGEHSVLPR</sequence>
<dbReference type="Pfam" id="PF01613">
    <property type="entry name" value="Flavin_Reduct"/>
    <property type="match status" value="1"/>
</dbReference>
<dbReference type="InterPro" id="IPR050268">
    <property type="entry name" value="NADH-dep_flavin_reductase"/>
</dbReference>
<keyword evidence="1" id="KW-0560">Oxidoreductase</keyword>
<evidence type="ECO:0000313" key="3">
    <source>
        <dbReference type="EMBL" id="ALO68410.1"/>
    </source>
</evidence>
<name>A0A0S2M3S0_9MICC</name>
<dbReference type="OrthoDB" id="8901155at2"/>
<evidence type="ECO:0000313" key="4">
    <source>
        <dbReference type="Proteomes" id="UP000059574"/>
    </source>
</evidence>
<accession>A0A0S2M3S0</accession>
<dbReference type="GO" id="GO:0042602">
    <property type="term" value="F:riboflavin reductase (NADPH) activity"/>
    <property type="evidence" value="ECO:0007669"/>
    <property type="project" value="TreeGrafter"/>
</dbReference>
<proteinExistence type="predicted"/>
<dbReference type="AlphaFoldDB" id="A0A0S2M3S0"/>
<organism evidence="3 4">
    <name type="scientific">Arthrobacter alpinus</name>
    <dbReference type="NCBI Taxonomy" id="656366"/>
    <lineage>
        <taxon>Bacteria</taxon>
        <taxon>Bacillati</taxon>
        <taxon>Actinomycetota</taxon>
        <taxon>Actinomycetes</taxon>
        <taxon>Micrococcales</taxon>
        <taxon>Micrococcaceae</taxon>
        <taxon>Arthrobacter</taxon>
    </lineage>
</organism>
<gene>
    <name evidence="3" type="ORF">AS189_07570</name>
</gene>
<dbReference type="SMART" id="SM00903">
    <property type="entry name" value="Flavin_Reduct"/>
    <property type="match status" value="1"/>
</dbReference>
<evidence type="ECO:0000259" key="2">
    <source>
        <dbReference type="SMART" id="SM00903"/>
    </source>
</evidence>
<reference evidence="3 4" key="2">
    <citation type="journal article" date="2016" name="J. Biotechnol.">
        <title>Complete genome sequence of Arthrobacter alpinus ERGS4:06, a yellow pigmented bacterium tolerant to cold and radiations isolated from Sikkim Himalaya.</title>
        <authorList>
            <person name="Kumar R."/>
            <person name="Singh D."/>
            <person name="Swarnkar M.K."/>
            <person name="Singh A.K."/>
            <person name="Kumar S."/>
        </authorList>
    </citation>
    <scope>NUCLEOTIDE SEQUENCE [LARGE SCALE GENOMIC DNA]</scope>
    <source>
        <strain evidence="3 4">ERGS4:06</strain>
    </source>
</reference>
<dbReference type="Proteomes" id="UP000059574">
    <property type="component" value="Chromosome"/>
</dbReference>